<proteinExistence type="predicted"/>
<reference evidence="2 3" key="1">
    <citation type="submission" date="2020-08" db="EMBL/GenBank/DDBJ databases">
        <title>Genomic Encyclopedia of Type Strains, Phase IV (KMG-IV): sequencing the most valuable type-strain genomes for metagenomic binning, comparative biology and taxonomic classification.</title>
        <authorList>
            <person name="Goeker M."/>
        </authorList>
    </citation>
    <scope>NUCLEOTIDE SEQUENCE [LARGE SCALE GENOMIC DNA]</scope>
    <source>
        <strain evidence="2 3">DSM 29854</strain>
    </source>
</reference>
<protein>
    <submittedName>
        <fullName evidence="2">Uncharacterized protein</fullName>
    </submittedName>
</protein>
<keyword evidence="3" id="KW-1185">Reference proteome</keyword>
<feature type="signal peptide" evidence="1">
    <location>
        <begin position="1"/>
        <end position="24"/>
    </location>
</feature>
<feature type="chain" id="PRO_5032434979" evidence="1">
    <location>
        <begin position="25"/>
        <end position="123"/>
    </location>
</feature>
<evidence type="ECO:0000313" key="3">
    <source>
        <dbReference type="Proteomes" id="UP000563094"/>
    </source>
</evidence>
<evidence type="ECO:0000256" key="1">
    <source>
        <dbReference type="SAM" id="SignalP"/>
    </source>
</evidence>
<name>A0A839GXA8_9BACT</name>
<gene>
    <name evidence="2" type="ORF">FHS90_003803</name>
</gene>
<organism evidence="2 3">
    <name type="scientific">Rufibacter quisquiliarum</name>
    <dbReference type="NCBI Taxonomy" id="1549639"/>
    <lineage>
        <taxon>Bacteria</taxon>
        <taxon>Pseudomonadati</taxon>
        <taxon>Bacteroidota</taxon>
        <taxon>Cytophagia</taxon>
        <taxon>Cytophagales</taxon>
        <taxon>Hymenobacteraceae</taxon>
        <taxon>Rufibacter</taxon>
    </lineage>
</organism>
<dbReference type="EMBL" id="JACJIQ010000018">
    <property type="protein sequence ID" value="MBA9079068.1"/>
    <property type="molecule type" value="Genomic_DNA"/>
</dbReference>
<dbReference type="AlphaFoldDB" id="A0A839GXA8"/>
<evidence type="ECO:0000313" key="2">
    <source>
        <dbReference type="EMBL" id="MBA9079068.1"/>
    </source>
</evidence>
<sequence>MKSYLLLGISVLLLLFTLPNPHQAVNRWVSPETSVLREAGNHKKHTARRTCKKKCLRHQTHSSSNNSAGTLTDCSTPIYALIAALLQMPVHHLSPGAKIKGNLLAVVYFPPPLEREPNPPRIS</sequence>
<accession>A0A839GXA8</accession>
<comment type="caution">
    <text evidence="2">The sequence shown here is derived from an EMBL/GenBank/DDBJ whole genome shotgun (WGS) entry which is preliminary data.</text>
</comment>
<dbReference type="RefSeq" id="WP_182514081.1">
    <property type="nucleotide sequence ID" value="NZ_JACJIQ010000018.1"/>
</dbReference>
<keyword evidence="1" id="KW-0732">Signal</keyword>
<dbReference type="Proteomes" id="UP000563094">
    <property type="component" value="Unassembled WGS sequence"/>
</dbReference>